<gene>
    <name evidence="1" type="ORF">Pyn_30635</name>
</gene>
<reference evidence="1 2" key="1">
    <citation type="submission" date="2018-02" db="EMBL/GenBank/DDBJ databases">
        <title>Draft genome of wild Prunus yedoensis var. nudiflora.</title>
        <authorList>
            <person name="Baek S."/>
            <person name="Kim J.-H."/>
            <person name="Choi K."/>
            <person name="Kim G.-B."/>
            <person name="Cho A."/>
            <person name="Jang H."/>
            <person name="Shin C.-H."/>
            <person name="Yu H.-J."/>
            <person name="Mun J.-H."/>
        </authorList>
    </citation>
    <scope>NUCLEOTIDE SEQUENCE [LARGE SCALE GENOMIC DNA]</scope>
    <source>
        <strain evidence="2">cv. Jeju island</strain>
        <tissue evidence="1">Leaf</tissue>
    </source>
</reference>
<protein>
    <submittedName>
        <fullName evidence="1">Uncharacterized protein</fullName>
    </submittedName>
</protein>
<sequence length="67" mass="7345">MKREKDGEEFWVTLAVSGSLTVTLSKLLPICQNRGNKGKWARIARKLLSLHERGSLLSKGCGLCCVG</sequence>
<dbReference type="EMBL" id="PJQY01004000">
    <property type="protein sequence ID" value="PQM32686.1"/>
    <property type="molecule type" value="Genomic_DNA"/>
</dbReference>
<name>A0A314U7F5_PRUYE</name>
<dbReference type="AlphaFoldDB" id="A0A314U7F5"/>
<evidence type="ECO:0000313" key="1">
    <source>
        <dbReference type="EMBL" id="PQM32686.1"/>
    </source>
</evidence>
<accession>A0A314U7F5</accession>
<dbReference type="Proteomes" id="UP000250321">
    <property type="component" value="Unassembled WGS sequence"/>
</dbReference>
<comment type="caution">
    <text evidence="1">The sequence shown here is derived from an EMBL/GenBank/DDBJ whole genome shotgun (WGS) entry which is preliminary data.</text>
</comment>
<keyword evidence="2" id="KW-1185">Reference proteome</keyword>
<organism evidence="1 2">
    <name type="scientific">Prunus yedoensis var. nudiflora</name>
    <dbReference type="NCBI Taxonomy" id="2094558"/>
    <lineage>
        <taxon>Eukaryota</taxon>
        <taxon>Viridiplantae</taxon>
        <taxon>Streptophyta</taxon>
        <taxon>Embryophyta</taxon>
        <taxon>Tracheophyta</taxon>
        <taxon>Spermatophyta</taxon>
        <taxon>Magnoliopsida</taxon>
        <taxon>eudicotyledons</taxon>
        <taxon>Gunneridae</taxon>
        <taxon>Pentapetalae</taxon>
        <taxon>rosids</taxon>
        <taxon>fabids</taxon>
        <taxon>Rosales</taxon>
        <taxon>Rosaceae</taxon>
        <taxon>Amygdaloideae</taxon>
        <taxon>Amygdaleae</taxon>
        <taxon>Prunus</taxon>
    </lineage>
</organism>
<evidence type="ECO:0000313" key="2">
    <source>
        <dbReference type="Proteomes" id="UP000250321"/>
    </source>
</evidence>
<proteinExistence type="predicted"/>